<dbReference type="Gene3D" id="1.10.8.10">
    <property type="entry name" value="DNA helicase RuvA subunit, C-terminal domain"/>
    <property type="match status" value="1"/>
</dbReference>
<name>A0A0D3GYS0_9ORYZ</name>
<feature type="domain" description="UBA" evidence="2">
    <location>
        <begin position="1"/>
        <end position="32"/>
    </location>
</feature>
<keyword evidence="4" id="KW-1185">Reference proteome</keyword>
<keyword evidence="1" id="KW-0472">Membrane</keyword>
<dbReference type="PaxDb" id="65489-OBART08G10010.1"/>
<dbReference type="FunFam" id="1.10.8.10:FF:000003">
    <property type="entry name" value="UV excision repair protein RAD23 homolog"/>
    <property type="match status" value="1"/>
</dbReference>
<dbReference type="Proteomes" id="UP000026960">
    <property type="component" value="Chromosome 8"/>
</dbReference>
<reference evidence="3" key="1">
    <citation type="journal article" date="2009" name="Rice">
        <title>De Novo Next Generation Sequencing of Plant Genomes.</title>
        <authorList>
            <person name="Rounsley S."/>
            <person name="Marri P.R."/>
            <person name="Yu Y."/>
            <person name="He R."/>
            <person name="Sisneros N."/>
            <person name="Goicoechea J.L."/>
            <person name="Lee S.J."/>
            <person name="Angelova A."/>
            <person name="Kudrna D."/>
            <person name="Luo M."/>
            <person name="Affourtit J."/>
            <person name="Desany B."/>
            <person name="Knight J."/>
            <person name="Niazi F."/>
            <person name="Egholm M."/>
            <person name="Wing R.A."/>
        </authorList>
    </citation>
    <scope>NUCLEOTIDE SEQUENCE [LARGE SCALE GENOMIC DNA]</scope>
    <source>
        <strain evidence="3">cv. IRGC 105608</strain>
    </source>
</reference>
<dbReference type="eggNOG" id="KOG0011">
    <property type="taxonomic scope" value="Eukaryota"/>
</dbReference>
<dbReference type="EnsemblPlants" id="OBART08G10010.1">
    <property type="protein sequence ID" value="OBART08G10010.1"/>
    <property type="gene ID" value="OBART08G10010"/>
</dbReference>
<dbReference type="AlphaFoldDB" id="A0A0D3GYS0"/>
<dbReference type="HOGENOM" id="CLU_2472626_0_0_1"/>
<evidence type="ECO:0000256" key="1">
    <source>
        <dbReference type="SAM" id="Phobius"/>
    </source>
</evidence>
<keyword evidence="1" id="KW-0812">Transmembrane</keyword>
<dbReference type="PROSITE" id="PS50030">
    <property type="entry name" value="UBA"/>
    <property type="match status" value="1"/>
</dbReference>
<dbReference type="Gramene" id="OBART08G10010.1">
    <property type="protein sequence ID" value="OBART08G10010.1"/>
    <property type="gene ID" value="OBART08G10010"/>
</dbReference>
<evidence type="ECO:0000259" key="2">
    <source>
        <dbReference type="PROSITE" id="PS50030"/>
    </source>
</evidence>
<protein>
    <recommendedName>
        <fullName evidence="2">UBA domain-containing protein</fullName>
    </recommendedName>
</protein>
<evidence type="ECO:0000313" key="3">
    <source>
        <dbReference type="EnsemblPlants" id="OBART08G10010.1"/>
    </source>
</evidence>
<feature type="transmembrane region" description="Helical" evidence="1">
    <location>
        <begin position="64"/>
        <end position="86"/>
    </location>
</feature>
<keyword evidence="1" id="KW-1133">Transmembrane helix</keyword>
<dbReference type="STRING" id="65489.A0A0D3GYS0"/>
<sequence length="88" mass="9683">MGGGAWDRDTVMSARRAAYNNPERAMEYLYTGVPEQAEAPAVVQALPVPAAVQAFPTSDQLVDLLICCVVNFVLYWMFVGLCWMLIGL</sequence>
<dbReference type="InterPro" id="IPR015940">
    <property type="entry name" value="UBA"/>
</dbReference>
<proteinExistence type="predicted"/>
<evidence type="ECO:0000313" key="4">
    <source>
        <dbReference type="Proteomes" id="UP000026960"/>
    </source>
</evidence>
<organism evidence="3">
    <name type="scientific">Oryza barthii</name>
    <dbReference type="NCBI Taxonomy" id="65489"/>
    <lineage>
        <taxon>Eukaryota</taxon>
        <taxon>Viridiplantae</taxon>
        <taxon>Streptophyta</taxon>
        <taxon>Embryophyta</taxon>
        <taxon>Tracheophyta</taxon>
        <taxon>Spermatophyta</taxon>
        <taxon>Magnoliopsida</taxon>
        <taxon>Liliopsida</taxon>
        <taxon>Poales</taxon>
        <taxon>Poaceae</taxon>
        <taxon>BOP clade</taxon>
        <taxon>Oryzoideae</taxon>
        <taxon>Oryzeae</taxon>
        <taxon>Oryzinae</taxon>
        <taxon>Oryza</taxon>
    </lineage>
</organism>
<reference evidence="3" key="2">
    <citation type="submission" date="2015-03" db="UniProtKB">
        <authorList>
            <consortium name="EnsemblPlants"/>
        </authorList>
    </citation>
    <scope>IDENTIFICATION</scope>
</reference>
<accession>A0A0D3GYS0</accession>